<proteinExistence type="predicted"/>
<dbReference type="EMBL" id="BDGI01000128">
    <property type="protein sequence ID" value="GAV29612.1"/>
    <property type="molecule type" value="Genomic_DNA"/>
</dbReference>
<evidence type="ECO:0000313" key="2">
    <source>
        <dbReference type="Proteomes" id="UP000186136"/>
    </source>
</evidence>
<dbReference type="Proteomes" id="UP000186136">
    <property type="component" value="Unassembled WGS sequence"/>
</dbReference>
<protein>
    <submittedName>
        <fullName evidence="1">Uncharacterized protein</fullName>
    </submittedName>
</protein>
<gene>
    <name evidence="1" type="ORF">PMKS-003113</name>
</gene>
<sequence>MVCPDDGDCDFVVGDSKLVQDDDNSEGGVRLVQLVDNDPQVFEVVKDEAVVVEAVIAGEVWVRAVKEVVQLRGIENIVVVREVQGVQVQVEV</sequence>
<keyword evidence="2" id="KW-1185">Reference proteome</keyword>
<reference evidence="1 2" key="1">
    <citation type="submission" date="2016-08" db="EMBL/GenBank/DDBJ databases">
        <title>Whole genome shotgun sequence of Pichia membranifaciens KS47-1.</title>
        <authorList>
            <person name="Konishi M."/>
            <person name="Ishida M."/>
            <person name="Arakawa T."/>
            <person name="Kato Y."/>
            <person name="Horiuchi J."/>
        </authorList>
    </citation>
    <scope>NUCLEOTIDE SEQUENCE [LARGE SCALE GENOMIC DNA]</scope>
    <source>
        <strain evidence="1 2">KS47-1</strain>
    </source>
</reference>
<organism evidence="1 2">
    <name type="scientific">Pichia membranifaciens</name>
    <dbReference type="NCBI Taxonomy" id="4926"/>
    <lineage>
        <taxon>Eukaryota</taxon>
        <taxon>Fungi</taxon>
        <taxon>Dikarya</taxon>
        <taxon>Ascomycota</taxon>
        <taxon>Saccharomycotina</taxon>
        <taxon>Pichiomycetes</taxon>
        <taxon>Pichiales</taxon>
        <taxon>Pichiaceae</taxon>
        <taxon>Pichia</taxon>
    </lineage>
</organism>
<evidence type="ECO:0000313" key="1">
    <source>
        <dbReference type="EMBL" id="GAV29612.1"/>
    </source>
</evidence>
<accession>A0A1Q2YJ89</accession>
<dbReference type="AlphaFoldDB" id="A0A1Q2YJ89"/>
<name>A0A1Q2YJ89_9ASCO</name>
<comment type="caution">
    <text evidence="1">The sequence shown here is derived from an EMBL/GenBank/DDBJ whole genome shotgun (WGS) entry which is preliminary data.</text>
</comment>